<evidence type="ECO:0000256" key="3">
    <source>
        <dbReference type="ARBA" id="ARBA00023082"/>
    </source>
</evidence>
<evidence type="ECO:0000256" key="2">
    <source>
        <dbReference type="ARBA" id="ARBA00023015"/>
    </source>
</evidence>
<feature type="domain" description="RNA polymerase sigma factor 70 region 4 type 2" evidence="6">
    <location>
        <begin position="117"/>
        <end position="166"/>
    </location>
</feature>
<keyword evidence="2" id="KW-0805">Transcription regulation</keyword>
<dbReference type="PANTHER" id="PTHR43133">
    <property type="entry name" value="RNA POLYMERASE ECF-TYPE SIGMA FACTO"/>
    <property type="match status" value="1"/>
</dbReference>
<sequence>MRDKMSTTDKKNNFVLGAFMEIKSALAASIARVIVRPEDVEDVLQQTYMLVCSQSYKTEIKSVKGYFFKVARNVALKDVARRTKARINSLDDITTFEPSSDEAGADDKLHYTMKLESFMEVAKSLPTKCRQAFLLKKVMGLSQKEVARKMNIAESTVEKHLIAAMRRTVSEMKSKGYSVGADQKLVELKTRVKKTDERQTGATKRI</sequence>
<dbReference type="InterPro" id="IPR013325">
    <property type="entry name" value="RNA_pol_sigma_r2"/>
</dbReference>
<dbReference type="InterPro" id="IPR013249">
    <property type="entry name" value="RNA_pol_sigma70_r4_t2"/>
</dbReference>
<dbReference type="SUPFAM" id="SSF88659">
    <property type="entry name" value="Sigma3 and sigma4 domains of RNA polymerase sigma factors"/>
    <property type="match status" value="1"/>
</dbReference>
<dbReference type="GO" id="GO:0003677">
    <property type="term" value="F:DNA binding"/>
    <property type="evidence" value="ECO:0007669"/>
    <property type="project" value="UniProtKB-KW"/>
</dbReference>
<dbReference type="Gene3D" id="1.10.10.10">
    <property type="entry name" value="Winged helix-like DNA-binding domain superfamily/Winged helix DNA-binding domain"/>
    <property type="match status" value="1"/>
</dbReference>
<keyword evidence="4" id="KW-0238">DNA-binding</keyword>
<evidence type="ECO:0000259" key="6">
    <source>
        <dbReference type="Pfam" id="PF08281"/>
    </source>
</evidence>
<dbReference type="Gene3D" id="1.10.1740.10">
    <property type="match status" value="1"/>
</dbReference>
<keyword evidence="5" id="KW-0804">Transcription</keyword>
<dbReference type="EMBL" id="UOED01000122">
    <property type="protein sequence ID" value="VAV97895.1"/>
    <property type="molecule type" value="Genomic_DNA"/>
</dbReference>
<dbReference type="NCBIfam" id="TIGR02937">
    <property type="entry name" value="sigma70-ECF"/>
    <property type="match status" value="1"/>
</dbReference>
<keyword evidence="3" id="KW-0731">Sigma factor</keyword>
<dbReference type="Pfam" id="PF08281">
    <property type="entry name" value="Sigma70_r4_2"/>
    <property type="match status" value="1"/>
</dbReference>
<dbReference type="PANTHER" id="PTHR43133:SF8">
    <property type="entry name" value="RNA POLYMERASE SIGMA FACTOR HI_1459-RELATED"/>
    <property type="match status" value="1"/>
</dbReference>
<evidence type="ECO:0000313" key="7">
    <source>
        <dbReference type="EMBL" id="VAV97895.1"/>
    </source>
</evidence>
<reference evidence="7" key="1">
    <citation type="submission" date="2018-06" db="EMBL/GenBank/DDBJ databases">
        <authorList>
            <person name="Zhirakovskaya E."/>
        </authorList>
    </citation>
    <scope>NUCLEOTIDE SEQUENCE</scope>
</reference>
<evidence type="ECO:0000256" key="5">
    <source>
        <dbReference type="ARBA" id="ARBA00023163"/>
    </source>
</evidence>
<dbReference type="GO" id="GO:0016987">
    <property type="term" value="F:sigma factor activity"/>
    <property type="evidence" value="ECO:0007669"/>
    <property type="project" value="UniProtKB-KW"/>
</dbReference>
<name>A0A3B0SSW6_9ZZZZ</name>
<accession>A0A3B0SSW6</accession>
<proteinExistence type="inferred from homology"/>
<evidence type="ECO:0000256" key="1">
    <source>
        <dbReference type="ARBA" id="ARBA00010641"/>
    </source>
</evidence>
<organism evidence="7">
    <name type="scientific">hydrothermal vent metagenome</name>
    <dbReference type="NCBI Taxonomy" id="652676"/>
    <lineage>
        <taxon>unclassified sequences</taxon>
        <taxon>metagenomes</taxon>
        <taxon>ecological metagenomes</taxon>
    </lineage>
</organism>
<protein>
    <recommendedName>
        <fullName evidence="6">RNA polymerase sigma factor 70 region 4 type 2 domain-containing protein</fullName>
    </recommendedName>
</protein>
<dbReference type="InterPro" id="IPR036388">
    <property type="entry name" value="WH-like_DNA-bd_sf"/>
</dbReference>
<dbReference type="InterPro" id="IPR039425">
    <property type="entry name" value="RNA_pol_sigma-70-like"/>
</dbReference>
<gene>
    <name evidence="7" type="ORF">MNBD_ALPHA02-1316</name>
</gene>
<dbReference type="GO" id="GO:0006352">
    <property type="term" value="P:DNA-templated transcription initiation"/>
    <property type="evidence" value="ECO:0007669"/>
    <property type="project" value="InterPro"/>
</dbReference>
<evidence type="ECO:0000256" key="4">
    <source>
        <dbReference type="ARBA" id="ARBA00023125"/>
    </source>
</evidence>
<dbReference type="InterPro" id="IPR014284">
    <property type="entry name" value="RNA_pol_sigma-70_dom"/>
</dbReference>
<comment type="similarity">
    <text evidence="1">Belongs to the sigma-70 factor family. ECF subfamily.</text>
</comment>
<dbReference type="InterPro" id="IPR013324">
    <property type="entry name" value="RNA_pol_sigma_r3/r4-like"/>
</dbReference>
<dbReference type="AlphaFoldDB" id="A0A3B0SSW6"/>
<dbReference type="SUPFAM" id="SSF88946">
    <property type="entry name" value="Sigma2 domain of RNA polymerase sigma factors"/>
    <property type="match status" value="1"/>
</dbReference>